<evidence type="ECO:0000256" key="4">
    <source>
        <dbReference type="SAM" id="Phobius"/>
    </source>
</evidence>
<dbReference type="InterPro" id="IPR000326">
    <property type="entry name" value="PAP2/HPO"/>
</dbReference>
<feature type="transmembrane region" description="Helical" evidence="4">
    <location>
        <begin position="49"/>
        <end position="68"/>
    </location>
</feature>
<evidence type="ECO:0000256" key="2">
    <source>
        <dbReference type="ARBA" id="ARBA00032707"/>
    </source>
</evidence>
<dbReference type="GO" id="GO:0005886">
    <property type="term" value="C:plasma membrane"/>
    <property type="evidence" value="ECO:0007669"/>
    <property type="project" value="TreeGrafter"/>
</dbReference>
<dbReference type="PANTHER" id="PTHR14969:SF54">
    <property type="entry name" value="PHOSPHATIDYLGLYCEROPHOSPHATASE B"/>
    <property type="match status" value="1"/>
</dbReference>
<dbReference type="SUPFAM" id="SSF48317">
    <property type="entry name" value="Acid phosphatase/Vanadium-dependent haloperoxidase"/>
    <property type="match status" value="1"/>
</dbReference>
<keyword evidence="6" id="KW-0378">Hydrolase</keyword>
<dbReference type="Pfam" id="PF01569">
    <property type="entry name" value="PAP2"/>
    <property type="match status" value="1"/>
</dbReference>
<evidence type="ECO:0000256" key="3">
    <source>
        <dbReference type="ARBA" id="ARBA00047594"/>
    </source>
</evidence>
<sequence length="251" mass="29200">MVKKLKYTTLAALILSLIPLMTIISGWQWQPFEIGYSSKLLFLATETLTYPWVIGTNFILFSWFFWCLRDSSNTIVLLMFMIIALFIGQIFKMALKDHFHSIRPYNAWIQLHYSTQIKSFFNKDFLDTPCKANVFIINDVQIPPWLVKHWLQATEFSFPSGHTIFSATWALVGVGLLWQNRCYCTVILVMIWVSAVMSSRLIFGMHWSKDLFASIIISWILAILTLLGLYNIKAIFVKYPGLKRKVSYLKD</sequence>
<dbReference type="Proteomes" id="UP000294412">
    <property type="component" value="Chromosome"/>
</dbReference>
<dbReference type="GO" id="GO:0050380">
    <property type="term" value="F:undecaprenyl-diphosphatase activity"/>
    <property type="evidence" value="ECO:0007669"/>
    <property type="project" value="UniProtKB-EC"/>
</dbReference>
<accession>A0A451D2J8</accession>
<feature type="domain" description="Phosphatidic acid phosphatase type 2/haloperoxidase" evidence="5">
    <location>
        <begin position="78"/>
        <end position="226"/>
    </location>
</feature>
<keyword evidence="4" id="KW-0472">Membrane</keyword>
<feature type="transmembrane region" description="Helical" evidence="4">
    <location>
        <begin position="211"/>
        <end position="230"/>
    </location>
</feature>
<dbReference type="PANTHER" id="PTHR14969">
    <property type="entry name" value="SPHINGOSINE-1-PHOSPHATE PHOSPHOHYDROLASE"/>
    <property type="match status" value="1"/>
</dbReference>
<feature type="transmembrane region" description="Helical" evidence="4">
    <location>
        <begin position="75"/>
        <end position="95"/>
    </location>
</feature>
<evidence type="ECO:0000313" key="7">
    <source>
        <dbReference type="Proteomes" id="UP000294412"/>
    </source>
</evidence>
<feature type="transmembrane region" description="Helical" evidence="4">
    <location>
        <begin position="185"/>
        <end position="205"/>
    </location>
</feature>
<dbReference type="Gene3D" id="1.20.144.10">
    <property type="entry name" value="Phosphatidic acid phosphatase type 2/haloperoxidase"/>
    <property type="match status" value="1"/>
</dbReference>
<evidence type="ECO:0000313" key="6">
    <source>
        <dbReference type="EMBL" id="VFP79876.1"/>
    </source>
</evidence>
<gene>
    <name evidence="6" type="primary">pgpB</name>
    <name evidence="6" type="ORF">ERCICUMA2628_412</name>
</gene>
<comment type="catalytic activity">
    <reaction evidence="3">
        <text>di-trans,octa-cis-undecaprenyl diphosphate + H2O = di-trans,octa-cis-undecaprenyl phosphate + phosphate + H(+)</text>
        <dbReference type="Rhea" id="RHEA:28094"/>
        <dbReference type="ChEBI" id="CHEBI:15377"/>
        <dbReference type="ChEBI" id="CHEBI:15378"/>
        <dbReference type="ChEBI" id="CHEBI:43474"/>
        <dbReference type="ChEBI" id="CHEBI:58405"/>
        <dbReference type="ChEBI" id="CHEBI:60392"/>
        <dbReference type="EC" id="3.6.1.27"/>
    </reaction>
</comment>
<name>A0A451D2J8_9GAMM</name>
<proteinExistence type="predicted"/>
<feature type="transmembrane region" description="Helical" evidence="4">
    <location>
        <begin position="156"/>
        <end position="178"/>
    </location>
</feature>
<dbReference type="SMART" id="SM00014">
    <property type="entry name" value="acidPPc"/>
    <property type="match status" value="1"/>
</dbReference>
<evidence type="ECO:0000259" key="5">
    <source>
        <dbReference type="SMART" id="SM00014"/>
    </source>
</evidence>
<keyword evidence="4" id="KW-0812">Transmembrane</keyword>
<dbReference type="CDD" id="cd01610">
    <property type="entry name" value="PAP2_like"/>
    <property type="match status" value="1"/>
</dbReference>
<reference evidence="6 7" key="1">
    <citation type="submission" date="2019-02" db="EMBL/GenBank/DDBJ databases">
        <authorList>
            <person name="Manzano-Marin A."/>
            <person name="Manzano-Marin A."/>
        </authorList>
    </citation>
    <scope>NUCLEOTIDE SEQUENCE [LARGE SCALE GENOMIC DNA]</scope>
    <source>
        <strain evidence="6 7">ErCicuneomaculata</strain>
    </source>
</reference>
<evidence type="ECO:0000256" key="1">
    <source>
        <dbReference type="ARBA" id="ARBA00012374"/>
    </source>
</evidence>
<keyword evidence="4" id="KW-1133">Transmembrane helix</keyword>
<dbReference type="EC" id="3.6.1.27" evidence="1"/>
<dbReference type="AlphaFoldDB" id="A0A451D2J8"/>
<organism evidence="6 7">
    <name type="scientific">Candidatus Erwinia haradaeae</name>
    <dbReference type="NCBI Taxonomy" id="1922217"/>
    <lineage>
        <taxon>Bacteria</taxon>
        <taxon>Pseudomonadati</taxon>
        <taxon>Pseudomonadota</taxon>
        <taxon>Gammaproteobacteria</taxon>
        <taxon>Enterobacterales</taxon>
        <taxon>Erwiniaceae</taxon>
        <taxon>Erwinia</taxon>
    </lineage>
</organism>
<dbReference type="EMBL" id="LR217703">
    <property type="protein sequence ID" value="VFP79876.1"/>
    <property type="molecule type" value="Genomic_DNA"/>
</dbReference>
<feature type="transmembrane region" description="Helical" evidence="4">
    <location>
        <begin position="7"/>
        <end position="29"/>
    </location>
</feature>
<protein>
    <recommendedName>
        <fullName evidence="1">undecaprenyl-diphosphate phosphatase</fullName>
        <ecNumber evidence="1">3.6.1.27</ecNumber>
    </recommendedName>
    <alternativeName>
        <fullName evidence="2">Undecaprenyl pyrophosphate phosphatase</fullName>
    </alternativeName>
</protein>
<dbReference type="InterPro" id="IPR036938">
    <property type="entry name" value="PAP2/HPO_sf"/>
</dbReference>